<name>A0A853JSW0_9FIRM</name>
<gene>
    <name evidence="1" type="ORF">H0N91_17300</name>
</gene>
<accession>A0A853JSW0</accession>
<organism evidence="1 2">
    <name type="scientific">Eubacterium callanderi</name>
    <dbReference type="NCBI Taxonomy" id="53442"/>
    <lineage>
        <taxon>Bacteria</taxon>
        <taxon>Bacillati</taxon>
        <taxon>Bacillota</taxon>
        <taxon>Clostridia</taxon>
        <taxon>Eubacteriales</taxon>
        <taxon>Eubacteriaceae</taxon>
        <taxon>Eubacterium</taxon>
    </lineage>
</organism>
<comment type="caution">
    <text evidence="1">The sequence shown here is derived from an EMBL/GenBank/DDBJ whole genome shotgun (WGS) entry which is preliminary data.</text>
</comment>
<dbReference type="RefSeq" id="WP_180494066.1">
    <property type="nucleotide sequence ID" value="NZ_JACCKS010000027.1"/>
</dbReference>
<dbReference type="AlphaFoldDB" id="A0A853JSW0"/>
<dbReference type="EMBL" id="JACCKS010000027">
    <property type="protein sequence ID" value="NZA39835.1"/>
    <property type="molecule type" value="Genomic_DNA"/>
</dbReference>
<evidence type="ECO:0000313" key="1">
    <source>
        <dbReference type="EMBL" id="NZA39835.1"/>
    </source>
</evidence>
<reference evidence="1 2" key="1">
    <citation type="submission" date="2020-07" db="EMBL/GenBank/DDBJ databases">
        <title>Organ Donor 1.</title>
        <authorList>
            <person name="Marsh A.J."/>
            <person name="Azcarate-Peril M.A."/>
        </authorList>
    </citation>
    <scope>NUCLEOTIDE SEQUENCE [LARGE SCALE GENOMIC DNA]</scope>
    <source>
        <strain evidence="1 2">AMC0717</strain>
    </source>
</reference>
<proteinExistence type="predicted"/>
<evidence type="ECO:0000313" key="2">
    <source>
        <dbReference type="Proteomes" id="UP000586254"/>
    </source>
</evidence>
<sequence length="139" mass="15920">MPVQIDMEMPRSCGDCRFCRTEVFGCVYCDAYGNYGKEISPCTKLQLFAGRKDWCPLVETEDRTWHVVAEGDLPPKLKDGKRAKTYLITKQNGRNDTRKSIDFAFWNGEAFGRERKCNIGVSGVFAWRELPEPWEGAVK</sequence>
<protein>
    <submittedName>
        <fullName evidence="1">Uncharacterized protein</fullName>
    </submittedName>
</protein>
<dbReference type="Proteomes" id="UP000586254">
    <property type="component" value="Unassembled WGS sequence"/>
</dbReference>